<sequence length="649" mass="69786">MFSSFSSFLPSVLQPNQERTSHQSLPLNDDKGPDPSATTRKKDKKDKHPNEVWVCYDKTFIVVRPPPSKSNHPLNLQVQLVPPHSRHDRQSTIVQSLDVTAENPPEERNSTDLRRTTSNTSGYSGYTSAASISSFASTSTTGSGRRMIIPLYNLQAHNVMTNIIVDAGTDAKVAKFAKRGLEIVGLAILEPIEIWGSPALPGALPGAGSARTSVDDAQRELGLFPRQPTRSTSSRSVTPERPSTSHSISPSRALSHKPSGSLIPQNSTPIHEPTPTSQRGAKKIFTKMFKKKDSSRPAPVPTIVEFSTPPSSNLVAARRLSDITYPNSLQTGECAPSTQSPVAGAAITLCPAVLGIQPALYPPIFPPKGRPTMYVWVVRKWLKGTDNGILNGMMGKLNVNSRQDIATPSAAPVEKTKEQGRKATVGRKVSAGTADGRSASRRGSAVVSSDTPSTSSLAGTASQSHDPSSTAESSPANHRESTLSHHSSNSDTATSVGSSAAHREDSGDESDPEDSETPWSCTLSVHRLRQTATSGAYGIQEHTHVRDREHAIRLKIATLSPTPHHPKVVGLLKVPFPLPDIEVEQLAVRRRFVTPQGVSRTLSSAGELVLTAEEIKDAISSTALWLVVREAFGGVGRERRKGDGWRIRA</sequence>
<reference evidence="1" key="1">
    <citation type="journal article" date="2021" name="New Phytol.">
        <title>Evolutionary innovations through gain and loss of genes in the ectomycorrhizal Boletales.</title>
        <authorList>
            <person name="Wu G."/>
            <person name="Miyauchi S."/>
            <person name="Morin E."/>
            <person name="Kuo A."/>
            <person name="Drula E."/>
            <person name="Varga T."/>
            <person name="Kohler A."/>
            <person name="Feng B."/>
            <person name="Cao Y."/>
            <person name="Lipzen A."/>
            <person name="Daum C."/>
            <person name="Hundley H."/>
            <person name="Pangilinan J."/>
            <person name="Johnson J."/>
            <person name="Barry K."/>
            <person name="LaButti K."/>
            <person name="Ng V."/>
            <person name="Ahrendt S."/>
            <person name="Min B."/>
            <person name="Choi I.G."/>
            <person name="Park H."/>
            <person name="Plett J.M."/>
            <person name="Magnuson J."/>
            <person name="Spatafora J.W."/>
            <person name="Nagy L.G."/>
            <person name="Henrissat B."/>
            <person name="Grigoriev I.V."/>
            <person name="Yang Z.L."/>
            <person name="Xu J."/>
            <person name="Martin F.M."/>
        </authorList>
    </citation>
    <scope>NUCLEOTIDE SEQUENCE</scope>
    <source>
        <strain evidence="1">ATCC 28755</strain>
    </source>
</reference>
<keyword evidence="2" id="KW-1185">Reference proteome</keyword>
<evidence type="ECO:0000313" key="1">
    <source>
        <dbReference type="EMBL" id="KAH7911280.1"/>
    </source>
</evidence>
<gene>
    <name evidence="1" type="ORF">BJ138DRAFT_1135473</name>
</gene>
<dbReference type="EMBL" id="MU267683">
    <property type="protein sequence ID" value="KAH7911280.1"/>
    <property type="molecule type" value="Genomic_DNA"/>
</dbReference>
<dbReference type="Proteomes" id="UP000790377">
    <property type="component" value="Unassembled WGS sequence"/>
</dbReference>
<comment type="caution">
    <text evidence="1">The sequence shown here is derived from an EMBL/GenBank/DDBJ whole genome shotgun (WGS) entry which is preliminary data.</text>
</comment>
<protein>
    <submittedName>
        <fullName evidence="1">Uncharacterized protein</fullName>
    </submittedName>
</protein>
<evidence type="ECO:0000313" key="2">
    <source>
        <dbReference type="Proteomes" id="UP000790377"/>
    </source>
</evidence>
<accession>A0ACB8AD20</accession>
<organism evidence="1 2">
    <name type="scientific">Hygrophoropsis aurantiaca</name>
    <dbReference type="NCBI Taxonomy" id="72124"/>
    <lineage>
        <taxon>Eukaryota</taxon>
        <taxon>Fungi</taxon>
        <taxon>Dikarya</taxon>
        <taxon>Basidiomycota</taxon>
        <taxon>Agaricomycotina</taxon>
        <taxon>Agaricomycetes</taxon>
        <taxon>Agaricomycetidae</taxon>
        <taxon>Boletales</taxon>
        <taxon>Coniophorineae</taxon>
        <taxon>Hygrophoropsidaceae</taxon>
        <taxon>Hygrophoropsis</taxon>
    </lineage>
</organism>
<proteinExistence type="predicted"/>
<name>A0ACB8AD20_9AGAM</name>